<dbReference type="PANTHER" id="PTHR43767">
    <property type="entry name" value="LONG-CHAIN-FATTY-ACID--COA LIGASE"/>
    <property type="match status" value="1"/>
</dbReference>
<protein>
    <recommendedName>
        <fullName evidence="2">AMP-dependent synthetase/ligase domain-containing protein</fullName>
    </recommendedName>
</protein>
<evidence type="ECO:0000313" key="3">
    <source>
        <dbReference type="EMBL" id="GAA1874739.1"/>
    </source>
</evidence>
<evidence type="ECO:0000313" key="4">
    <source>
        <dbReference type="Proteomes" id="UP001501094"/>
    </source>
</evidence>
<name>A0ABN2NQT8_9MICO</name>
<proteinExistence type="predicted"/>
<reference evidence="3 4" key="1">
    <citation type="journal article" date="2019" name="Int. J. Syst. Evol. Microbiol.">
        <title>The Global Catalogue of Microorganisms (GCM) 10K type strain sequencing project: providing services to taxonomists for standard genome sequencing and annotation.</title>
        <authorList>
            <consortium name="The Broad Institute Genomics Platform"/>
            <consortium name="The Broad Institute Genome Sequencing Center for Infectious Disease"/>
            <person name="Wu L."/>
            <person name="Ma J."/>
        </authorList>
    </citation>
    <scope>NUCLEOTIDE SEQUENCE [LARGE SCALE GENOMIC DNA]</scope>
    <source>
        <strain evidence="3 4">JCM 14326</strain>
    </source>
</reference>
<dbReference type="Gene3D" id="3.30.300.30">
    <property type="match status" value="1"/>
</dbReference>
<dbReference type="CDD" id="cd04433">
    <property type="entry name" value="AFD_class_I"/>
    <property type="match status" value="1"/>
</dbReference>
<sequence>MAEDLFVDELIEAVREGRIDPAGVAMRWFGDPYPGARGSRRGARVRDEVTFRDLADRVGRTAAGLSAAGMVPSDRVLFSIRPRPEGIVLILAALRIGGVIVFVDPGSTPELFEARLAAANPRWAATEALLYAASSGPLSRIARSRGLLLPAYGRLPVRHLYSGSWLPGVPRGALRVARLGPTTPGGRGAELGGDRSGPRPAPGGRQAGPDLGTEQGGNPAGPDLGTEQGGNPAGPDLGTELGGNPAGPDLGAEQAGRGDEPARSRDGDREALVVFTSGTTSDPKAVVHTTSSLGGMLELFGRLGELRPGQRAHTDQMFLGLPAMLAGGTWEIPARTPAADPAAFARGVAGADSSFAVPADVTALLDVVEAGRADGHGSAPFVAGNAAATRAPDPSAAGPRIMAVGAAPVTPALMERATRLVPGTRWICVYGATEMLPAAVVDGTAKVAAGAASSGDLVGTPLRGVTARIDAPDDDGVGELVLAGPSLMAGYLADRDAGRPRAAEHRTGDLARLDDQGRLVLVGRTRDMIIRGTVNIYPGLFEPRLRALPGVADALLIGLPQVDGDEKVALVLVPDPAPAASDPARDAGRTPSGGVRITTDTALTRATAPRLAGILDHGALPDLIVEASHVPLAGRSRKPDRAALAAAITTA</sequence>
<gene>
    <name evidence="3" type="ORF">GCM10009751_37930</name>
</gene>
<dbReference type="InterPro" id="IPR045851">
    <property type="entry name" value="AMP-bd_C_sf"/>
</dbReference>
<dbReference type="InterPro" id="IPR042099">
    <property type="entry name" value="ANL_N_sf"/>
</dbReference>
<dbReference type="SUPFAM" id="SSF56801">
    <property type="entry name" value="Acetyl-CoA synthetase-like"/>
    <property type="match status" value="1"/>
</dbReference>
<feature type="compositionally biased region" description="Basic and acidic residues" evidence="1">
    <location>
        <begin position="256"/>
        <end position="269"/>
    </location>
</feature>
<dbReference type="PROSITE" id="PS00455">
    <property type="entry name" value="AMP_BINDING"/>
    <property type="match status" value="1"/>
</dbReference>
<accession>A0ABN2NQT8</accession>
<dbReference type="InterPro" id="IPR020845">
    <property type="entry name" value="AMP-binding_CS"/>
</dbReference>
<evidence type="ECO:0000259" key="2">
    <source>
        <dbReference type="Pfam" id="PF00501"/>
    </source>
</evidence>
<feature type="domain" description="AMP-dependent synthetase/ligase" evidence="2">
    <location>
        <begin position="47"/>
        <end position="125"/>
    </location>
</feature>
<dbReference type="Proteomes" id="UP001501094">
    <property type="component" value="Unassembled WGS sequence"/>
</dbReference>
<evidence type="ECO:0000256" key="1">
    <source>
        <dbReference type="SAM" id="MobiDB-lite"/>
    </source>
</evidence>
<dbReference type="Pfam" id="PF00501">
    <property type="entry name" value="AMP-binding"/>
    <property type="match status" value="2"/>
</dbReference>
<dbReference type="RefSeq" id="WP_344106078.1">
    <property type="nucleotide sequence ID" value="NZ_BAAANL010000010.1"/>
</dbReference>
<dbReference type="InterPro" id="IPR050237">
    <property type="entry name" value="ATP-dep_AMP-bd_enzyme"/>
</dbReference>
<dbReference type="EMBL" id="BAAANL010000010">
    <property type="protein sequence ID" value="GAA1874739.1"/>
    <property type="molecule type" value="Genomic_DNA"/>
</dbReference>
<feature type="region of interest" description="Disordered" evidence="1">
    <location>
        <begin position="176"/>
        <end position="269"/>
    </location>
</feature>
<organism evidence="3 4">
    <name type="scientific">Myceligenerans crystallogenes</name>
    <dbReference type="NCBI Taxonomy" id="316335"/>
    <lineage>
        <taxon>Bacteria</taxon>
        <taxon>Bacillati</taxon>
        <taxon>Actinomycetota</taxon>
        <taxon>Actinomycetes</taxon>
        <taxon>Micrococcales</taxon>
        <taxon>Promicromonosporaceae</taxon>
        <taxon>Myceligenerans</taxon>
    </lineage>
</organism>
<feature type="domain" description="AMP-dependent synthetase/ligase" evidence="2">
    <location>
        <begin position="259"/>
        <end position="492"/>
    </location>
</feature>
<keyword evidence="4" id="KW-1185">Reference proteome</keyword>
<dbReference type="Gene3D" id="3.40.50.12780">
    <property type="entry name" value="N-terminal domain of ligase-like"/>
    <property type="match status" value="2"/>
</dbReference>
<dbReference type="InterPro" id="IPR000873">
    <property type="entry name" value="AMP-dep_synth/lig_dom"/>
</dbReference>
<dbReference type="PANTHER" id="PTHR43767:SF1">
    <property type="entry name" value="NONRIBOSOMAL PEPTIDE SYNTHASE PES1 (EUROFUNG)-RELATED"/>
    <property type="match status" value="1"/>
</dbReference>
<comment type="caution">
    <text evidence="3">The sequence shown here is derived from an EMBL/GenBank/DDBJ whole genome shotgun (WGS) entry which is preliminary data.</text>
</comment>